<gene>
    <name evidence="8" type="ORF">COT65_02065</name>
</gene>
<comment type="caution">
    <text evidence="8">The sequence shown here is derived from an EMBL/GenBank/DDBJ whole genome shotgun (WGS) entry which is preliminary data.</text>
</comment>
<dbReference type="GO" id="GO:0042158">
    <property type="term" value="P:lipoprotein biosynthetic process"/>
    <property type="evidence" value="ECO:0007669"/>
    <property type="project" value="InterPro"/>
</dbReference>
<dbReference type="AlphaFoldDB" id="A0A2H0WPL4"/>
<evidence type="ECO:0000256" key="5">
    <source>
        <dbReference type="ARBA" id="ARBA00022989"/>
    </source>
</evidence>
<sequence length="245" mass="27442">MLPVLVTLGPLTIYSFSLFLGVGFFLTAFIAWRRLIDLGLEEEKILDGLILAAVVGLVSAKLIFAAENFPLAGYSFWGGIAGAALVFFWLTRAWKWNFWQVGDELVFACLPFAVLSQVGAFLAGSTPGRPTLMPWGIYFPGMLVRSQPISLFMALGFFAMWLYFLQVERNWRGWSWYKSKDPGLIFLLFLALGTGLTLLIDFLTIAGIYWLGLKIVICLSALMVIGVTIFDRSGRKITWLKKSKK</sequence>
<feature type="transmembrane region" description="Helical" evidence="7">
    <location>
        <begin position="12"/>
        <end position="33"/>
    </location>
</feature>
<keyword evidence="4 7" id="KW-0812">Transmembrane</keyword>
<feature type="transmembrane region" description="Helical" evidence="7">
    <location>
        <begin position="105"/>
        <end position="124"/>
    </location>
</feature>
<evidence type="ECO:0000256" key="6">
    <source>
        <dbReference type="ARBA" id="ARBA00023136"/>
    </source>
</evidence>
<dbReference type="PANTHER" id="PTHR30589:SF0">
    <property type="entry name" value="PHOSPHATIDYLGLYCEROL--PROLIPOPROTEIN DIACYLGLYCERYL TRANSFERASE"/>
    <property type="match status" value="1"/>
</dbReference>
<comment type="similarity">
    <text evidence="1">Belongs to the Lgt family.</text>
</comment>
<feature type="transmembrane region" description="Helical" evidence="7">
    <location>
        <begin position="45"/>
        <end position="65"/>
    </location>
</feature>
<evidence type="ECO:0000256" key="2">
    <source>
        <dbReference type="ARBA" id="ARBA00022475"/>
    </source>
</evidence>
<evidence type="ECO:0000256" key="1">
    <source>
        <dbReference type="ARBA" id="ARBA00007150"/>
    </source>
</evidence>
<keyword evidence="2" id="KW-1003">Cell membrane</keyword>
<evidence type="ECO:0000256" key="3">
    <source>
        <dbReference type="ARBA" id="ARBA00022679"/>
    </source>
</evidence>
<proteinExistence type="inferred from homology"/>
<evidence type="ECO:0000256" key="7">
    <source>
        <dbReference type="SAM" id="Phobius"/>
    </source>
</evidence>
<keyword evidence="5 7" id="KW-1133">Transmembrane helix</keyword>
<name>A0A2H0WPL4_9BACT</name>
<protein>
    <recommendedName>
        <fullName evidence="10">Prolipoprotein diacylglyceryl transferase</fullName>
    </recommendedName>
</protein>
<keyword evidence="6 7" id="KW-0472">Membrane</keyword>
<feature type="transmembrane region" description="Helical" evidence="7">
    <location>
        <begin position="184"/>
        <end position="202"/>
    </location>
</feature>
<organism evidence="8 9">
    <name type="scientific">Candidatus Shapirobacteria bacterium CG09_land_8_20_14_0_10_47_13</name>
    <dbReference type="NCBI Taxonomy" id="1974481"/>
    <lineage>
        <taxon>Bacteria</taxon>
        <taxon>Candidatus Shapironibacteriota</taxon>
    </lineage>
</organism>
<dbReference type="GO" id="GO:0005886">
    <property type="term" value="C:plasma membrane"/>
    <property type="evidence" value="ECO:0007669"/>
    <property type="project" value="InterPro"/>
</dbReference>
<evidence type="ECO:0008006" key="10">
    <source>
        <dbReference type="Google" id="ProtNLM"/>
    </source>
</evidence>
<evidence type="ECO:0000313" key="8">
    <source>
        <dbReference type="EMBL" id="PIS13859.1"/>
    </source>
</evidence>
<dbReference type="PANTHER" id="PTHR30589">
    <property type="entry name" value="PROLIPOPROTEIN DIACYLGLYCERYL TRANSFERASE"/>
    <property type="match status" value="1"/>
</dbReference>
<feature type="transmembrane region" description="Helical" evidence="7">
    <location>
        <begin position="144"/>
        <end position="164"/>
    </location>
</feature>
<feature type="transmembrane region" description="Helical" evidence="7">
    <location>
        <begin position="208"/>
        <end position="230"/>
    </location>
</feature>
<dbReference type="GO" id="GO:0008961">
    <property type="term" value="F:phosphatidylglycerol-prolipoprotein diacylglyceryl transferase activity"/>
    <property type="evidence" value="ECO:0007669"/>
    <property type="project" value="InterPro"/>
</dbReference>
<evidence type="ECO:0000313" key="9">
    <source>
        <dbReference type="Proteomes" id="UP000230033"/>
    </source>
</evidence>
<dbReference type="Pfam" id="PF01790">
    <property type="entry name" value="LGT"/>
    <property type="match status" value="1"/>
</dbReference>
<accession>A0A2H0WPL4</accession>
<reference evidence="9" key="1">
    <citation type="submission" date="2017-09" db="EMBL/GenBank/DDBJ databases">
        <title>Depth-based differentiation of microbial function through sediment-hosted aquifers and enrichment of novel symbionts in the deep terrestrial subsurface.</title>
        <authorList>
            <person name="Probst A.J."/>
            <person name="Ladd B."/>
            <person name="Jarett J.K."/>
            <person name="Geller-Mcgrath D.E."/>
            <person name="Sieber C.M.K."/>
            <person name="Emerson J.B."/>
            <person name="Anantharaman K."/>
            <person name="Thomas B.C."/>
            <person name="Malmstrom R."/>
            <person name="Stieglmeier M."/>
            <person name="Klingl A."/>
            <person name="Woyke T."/>
            <person name="Ryan C.M."/>
            <person name="Banfield J.F."/>
        </authorList>
    </citation>
    <scope>NUCLEOTIDE SEQUENCE [LARGE SCALE GENOMIC DNA]</scope>
</reference>
<keyword evidence="3" id="KW-0808">Transferase</keyword>
<feature type="transmembrane region" description="Helical" evidence="7">
    <location>
        <begin position="71"/>
        <end position="93"/>
    </location>
</feature>
<dbReference type="EMBL" id="PEZJ01000025">
    <property type="protein sequence ID" value="PIS13859.1"/>
    <property type="molecule type" value="Genomic_DNA"/>
</dbReference>
<evidence type="ECO:0000256" key="4">
    <source>
        <dbReference type="ARBA" id="ARBA00022692"/>
    </source>
</evidence>
<dbReference type="Proteomes" id="UP000230033">
    <property type="component" value="Unassembled WGS sequence"/>
</dbReference>
<dbReference type="InterPro" id="IPR001640">
    <property type="entry name" value="Lgt"/>
</dbReference>